<keyword evidence="2" id="KW-1185">Reference proteome</keyword>
<proteinExistence type="predicted"/>
<sequence length="100" mass="10902">MFNVYLDGVYHSTHQTFTGACRHARMEAASNQQSYFTVFEAGDESEDLLLDNEKEVMKGVPDYIIAPHTVVSTSHDQRKVGVATLAAAASIQAARLSRGA</sequence>
<gene>
    <name evidence="1" type="ORF">VSS37_12480</name>
</gene>
<dbReference type="Proteomes" id="UP001308005">
    <property type="component" value="Unassembled WGS sequence"/>
</dbReference>
<dbReference type="RefSeq" id="WP_324695676.1">
    <property type="nucleotide sequence ID" value="NZ_JAYMYJ010000112.1"/>
</dbReference>
<accession>A0ABU6CYE9</accession>
<protein>
    <submittedName>
        <fullName evidence="1">Uncharacterized protein</fullName>
    </submittedName>
</protein>
<name>A0ABU6CYE9_9GAMM</name>
<comment type="caution">
    <text evidence="1">The sequence shown here is derived from an EMBL/GenBank/DDBJ whole genome shotgun (WGS) entry which is preliminary data.</text>
</comment>
<organism evidence="1 2">
    <name type="scientific">Candidatus Thiothrix phosphatis</name>
    <dbReference type="NCBI Taxonomy" id="3112415"/>
    <lineage>
        <taxon>Bacteria</taxon>
        <taxon>Pseudomonadati</taxon>
        <taxon>Pseudomonadota</taxon>
        <taxon>Gammaproteobacteria</taxon>
        <taxon>Thiotrichales</taxon>
        <taxon>Thiotrichaceae</taxon>
        <taxon>Thiothrix</taxon>
    </lineage>
</organism>
<reference evidence="2" key="1">
    <citation type="submission" date="2023-07" db="EMBL/GenBank/DDBJ databases">
        <title>The carbon used by Thiothrix.</title>
        <authorList>
            <person name="Chen L."/>
        </authorList>
    </citation>
    <scope>NUCLEOTIDE SEQUENCE [LARGE SCALE GENOMIC DNA]</scope>
</reference>
<evidence type="ECO:0000313" key="1">
    <source>
        <dbReference type="EMBL" id="MEB4591800.1"/>
    </source>
</evidence>
<evidence type="ECO:0000313" key="2">
    <source>
        <dbReference type="Proteomes" id="UP001308005"/>
    </source>
</evidence>
<dbReference type="EMBL" id="JAYMYJ010000112">
    <property type="protein sequence ID" value="MEB4591800.1"/>
    <property type="molecule type" value="Genomic_DNA"/>
</dbReference>